<accession>A0A0F9KYA8</accession>
<feature type="region of interest" description="Disordered" evidence="4">
    <location>
        <begin position="378"/>
        <end position="399"/>
    </location>
</feature>
<organism evidence="6">
    <name type="scientific">marine sediment metagenome</name>
    <dbReference type="NCBI Taxonomy" id="412755"/>
    <lineage>
        <taxon>unclassified sequences</taxon>
        <taxon>metagenomes</taxon>
        <taxon>ecological metagenomes</taxon>
    </lineage>
</organism>
<gene>
    <name evidence="6" type="ORF">LCGC14_1276310</name>
</gene>
<dbReference type="GO" id="GO:0008233">
    <property type="term" value="F:peptidase activity"/>
    <property type="evidence" value="ECO:0007669"/>
    <property type="project" value="UniProtKB-KW"/>
</dbReference>
<dbReference type="EMBL" id="LAZR01007213">
    <property type="protein sequence ID" value="KKM86703.1"/>
    <property type="molecule type" value="Genomic_DNA"/>
</dbReference>
<keyword evidence="3" id="KW-0378">Hydrolase</keyword>
<feature type="region of interest" description="Disordered" evidence="4">
    <location>
        <begin position="297"/>
        <end position="318"/>
    </location>
</feature>
<protein>
    <recommendedName>
        <fullName evidence="5">Prohead serine protease domain-containing protein</fullName>
    </recommendedName>
</protein>
<sequence length="800" mass="87806">MDKTLRAILEEKYGLAPAANEQAAEEFYARLSLDEKGKIGVELGKRGYGDTTRPDDVLTVRSTVDAPPLDFTTRGFHVGAESANDDTRSVEAVIATDTPVAVYDYRSGEMIDEVLRMDGVEVDEQVPMLANHSRWSLDDVYGSTREINTAAHELRGRLYFAEGDEGVERAWQKVRGGHIRDVSVGYRAEKYTDIRPGQTAVVNGQTYRAKGRTLRITTRWTLREVSLVPIGADSHSKIRADLSSEGKTMPKELRTYLESLGLRTKATATEAQEYLGELEGEDAKRAAEIQAEIDKRKNNPLPDVPTLDVPMPPATTPRSEIDKAVKDALDKQAAADVARASELTELAGDDVPADLLRKAIVEKWDAAKAGAEFLRAVRQRGPDGEPARAPAQHSRSHDADCNVRSLAAGMLSNYGMDPTDHVLHRGDRDPRRRDGLTEQDADRGDSFRGMSAVDLCRECVRMDSGRVTHNREETIRAAVSGTSLSAVFTTNVYAHLLVGWETVGDTTKGWVDEEDVENFLDQEDVTLDVDSKLERLPSGDTAKHATASDSSETYRIARYAKQFVVDEQTLINDRLNAIMRMPGEMGENARSLRPDLIYALMNENPTMSDTGAVFNATVVTTTGGHANLTTAAIGAEGLRAAISAMAIQRLGQTGTEPGDALNIRANYLIAPPQLKWTVLALLKSGELQKVFADSPDSEFANINLLALEGIKPVFDSRLDDVGVRDPKTKAVRTGSLTNWFLAEGKRRGLRVAYRTGTNRLPSLRSFALSQGQWGIGWDINMDIGAAFNEYRTWHKSTGSG</sequence>
<feature type="region of interest" description="Disordered" evidence="4">
    <location>
        <begin position="417"/>
        <end position="445"/>
    </location>
</feature>
<dbReference type="Pfam" id="PF25209">
    <property type="entry name" value="Phage_capsid_4"/>
    <property type="match status" value="1"/>
</dbReference>
<dbReference type="GO" id="GO:0006508">
    <property type="term" value="P:proteolysis"/>
    <property type="evidence" value="ECO:0007669"/>
    <property type="project" value="UniProtKB-KW"/>
</dbReference>
<comment type="caution">
    <text evidence="6">The sequence shown here is derived from an EMBL/GenBank/DDBJ whole genome shotgun (WGS) entry which is preliminary data.</text>
</comment>
<evidence type="ECO:0000256" key="2">
    <source>
        <dbReference type="ARBA" id="ARBA00022670"/>
    </source>
</evidence>
<feature type="compositionally biased region" description="Basic and acidic residues" evidence="4">
    <location>
        <begin position="418"/>
        <end position="445"/>
    </location>
</feature>
<evidence type="ECO:0000256" key="1">
    <source>
        <dbReference type="ARBA" id="ARBA00022612"/>
    </source>
</evidence>
<keyword evidence="2" id="KW-0645">Protease</keyword>
<dbReference type="InterPro" id="IPR054613">
    <property type="entry name" value="Peptidase_S78_dom"/>
</dbReference>
<proteinExistence type="predicted"/>
<evidence type="ECO:0000256" key="4">
    <source>
        <dbReference type="SAM" id="MobiDB-lite"/>
    </source>
</evidence>
<name>A0A0F9KYA8_9ZZZZ</name>
<keyword evidence="1" id="KW-1188">Viral release from host cell</keyword>
<evidence type="ECO:0000313" key="6">
    <source>
        <dbReference type="EMBL" id="KKM86703.1"/>
    </source>
</evidence>
<evidence type="ECO:0000256" key="3">
    <source>
        <dbReference type="ARBA" id="ARBA00022801"/>
    </source>
</evidence>
<dbReference type="Pfam" id="PF04586">
    <property type="entry name" value="Peptidase_S78"/>
    <property type="match status" value="1"/>
</dbReference>
<evidence type="ECO:0000259" key="5">
    <source>
        <dbReference type="Pfam" id="PF04586"/>
    </source>
</evidence>
<feature type="domain" description="Prohead serine protease" evidence="5">
    <location>
        <begin position="109"/>
        <end position="242"/>
    </location>
</feature>
<dbReference type="AlphaFoldDB" id="A0A0F9KYA8"/>
<reference evidence="6" key="1">
    <citation type="journal article" date="2015" name="Nature">
        <title>Complex archaea that bridge the gap between prokaryotes and eukaryotes.</title>
        <authorList>
            <person name="Spang A."/>
            <person name="Saw J.H."/>
            <person name="Jorgensen S.L."/>
            <person name="Zaremba-Niedzwiedzka K."/>
            <person name="Martijn J."/>
            <person name="Lind A.E."/>
            <person name="van Eijk R."/>
            <person name="Schleper C."/>
            <person name="Guy L."/>
            <person name="Ettema T.J."/>
        </authorList>
    </citation>
    <scope>NUCLEOTIDE SEQUENCE</scope>
</reference>